<proteinExistence type="predicted"/>
<evidence type="ECO:0000256" key="1">
    <source>
        <dbReference type="SAM" id="MobiDB-lite"/>
    </source>
</evidence>
<name>A0A2T6V7E4_HELPX</name>
<sequence>PTPLILDNTPALGNASASDSAPKKSCMIVLESTALLSMFLEKLKNPNARIFVRLVLNKEKKVLALAFLYEDQGYFLPLEEALFSPFSLEFLENAFFKMLQHACIIGHDLKPLLSFLKAKYQVPL</sequence>
<protein>
    <submittedName>
        <fullName evidence="2">DNA polymerase I</fullName>
    </submittedName>
</protein>
<comment type="caution">
    <text evidence="2">The sequence shown here is derived from an EMBL/GenBank/DDBJ whole genome shotgun (WGS) entry which is preliminary data.</text>
</comment>
<evidence type="ECO:0000313" key="2">
    <source>
        <dbReference type="EMBL" id="PUD73819.1"/>
    </source>
</evidence>
<feature type="region of interest" description="Disordered" evidence="1">
    <location>
        <begin position="1"/>
        <end position="20"/>
    </location>
</feature>
<feature type="non-terminal residue" evidence="2">
    <location>
        <position position="1"/>
    </location>
</feature>
<evidence type="ECO:0000313" key="3">
    <source>
        <dbReference type="Proteomes" id="UP000244700"/>
    </source>
</evidence>
<dbReference type="AlphaFoldDB" id="A0A2T6V7E4"/>
<accession>A0A2T6V7E4</accession>
<feature type="non-terminal residue" evidence="2">
    <location>
        <position position="124"/>
    </location>
</feature>
<reference evidence="2 3" key="1">
    <citation type="submission" date="2018-01" db="EMBL/GenBank/DDBJ databases">
        <title>Helicobacter pylori genome-wide association study shows promise for predicting gastric cancer risk.</title>
        <authorList>
            <person name="Berthenet E."/>
            <person name="Yahara K."/>
            <person name="Thorell K."/>
            <person name="Pascoe B."/>
            <person name="Meric G."/>
            <person name="Mikhail J.M."/>
            <person name="Engstrand L."/>
            <person name="Enroth H."/>
            <person name="Burette A."/>
            <person name="Megraud F."/>
            <person name="Atherton J."/>
            <person name="Smith S."/>
            <person name="Wilkinson T.S."/>
            <person name="Hitchings M.D."/>
            <person name="Falush D."/>
            <person name="Sheppard S.K."/>
        </authorList>
    </citation>
    <scope>NUCLEOTIDE SEQUENCE [LARGE SCALE GENOMIC DNA]</scope>
    <source>
        <strain evidence="2 3">GIL237</strain>
    </source>
</reference>
<organism evidence="2 3">
    <name type="scientific">Helicobacter pylori</name>
    <name type="common">Campylobacter pylori</name>
    <dbReference type="NCBI Taxonomy" id="210"/>
    <lineage>
        <taxon>Bacteria</taxon>
        <taxon>Pseudomonadati</taxon>
        <taxon>Campylobacterota</taxon>
        <taxon>Epsilonproteobacteria</taxon>
        <taxon>Campylobacterales</taxon>
        <taxon>Helicobacteraceae</taxon>
        <taxon>Helicobacter</taxon>
    </lineage>
</organism>
<dbReference type="EMBL" id="QBQT01000463">
    <property type="protein sequence ID" value="PUD73819.1"/>
    <property type="molecule type" value="Genomic_DNA"/>
</dbReference>
<gene>
    <name evidence="2" type="ORF">C2R72_07350</name>
</gene>
<dbReference type="Proteomes" id="UP000244700">
    <property type="component" value="Unassembled WGS sequence"/>
</dbReference>